<dbReference type="AlphaFoldDB" id="A0A1C5IZ64"/>
<feature type="signal peptide" evidence="1">
    <location>
        <begin position="1"/>
        <end position="29"/>
    </location>
</feature>
<gene>
    <name evidence="2" type="ORF">GA0070560_118102</name>
</gene>
<keyword evidence="1" id="KW-0732">Signal</keyword>
<feature type="chain" id="PRO_5039387486" description="BNR repeat-containing family member" evidence="1">
    <location>
        <begin position="30"/>
        <end position="445"/>
    </location>
</feature>
<dbReference type="EMBL" id="FMDN01000018">
    <property type="protein sequence ID" value="SCG63513.1"/>
    <property type="molecule type" value="Genomic_DNA"/>
</dbReference>
<evidence type="ECO:0000256" key="1">
    <source>
        <dbReference type="SAM" id="SignalP"/>
    </source>
</evidence>
<proteinExistence type="predicted"/>
<dbReference type="SUPFAM" id="SSF63829">
    <property type="entry name" value="Calcium-dependent phosphotriesterase"/>
    <property type="match status" value="1"/>
</dbReference>
<keyword evidence="3" id="KW-1185">Reference proteome</keyword>
<evidence type="ECO:0008006" key="4">
    <source>
        <dbReference type="Google" id="ProtNLM"/>
    </source>
</evidence>
<protein>
    <recommendedName>
        <fullName evidence="4">BNR repeat-containing family member</fullName>
    </recommendedName>
</protein>
<reference evidence="3" key="1">
    <citation type="submission" date="2016-06" db="EMBL/GenBank/DDBJ databases">
        <authorList>
            <person name="Varghese N."/>
        </authorList>
    </citation>
    <scope>NUCLEOTIDE SEQUENCE [LARGE SCALE GENOMIC DNA]</scope>
    <source>
        <strain evidence="3">DSM 43171</strain>
    </source>
</reference>
<dbReference type="Proteomes" id="UP000199408">
    <property type="component" value="Unassembled WGS sequence"/>
</dbReference>
<organism evidence="2 3">
    <name type="scientific">Micromonospora halophytica</name>
    <dbReference type="NCBI Taxonomy" id="47864"/>
    <lineage>
        <taxon>Bacteria</taxon>
        <taxon>Bacillati</taxon>
        <taxon>Actinomycetota</taxon>
        <taxon>Actinomycetes</taxon>
        <taxon>Micromonosporales</taxon>
        <taxon>Micromonosporaceae</taxon>
        <taxon>Micromonospora</taxon>
    </lineage>
</organism>
<dbReference type="STRING" id="47864.GA0070560_118102"/>
<sequence>MTRRRLRPFAATMAVALSLACLVSTPTVASAVLSPPSSISPAGYDSYDQQQAFDRQGDALFTWVREDHTYPRYRYVQIKSRSYRGTWGTTTTVSPYGQDPRAPKVALDDDGDAIVVWHAYDGVDYHAYARRVSRYGTPGPLVELSAPGLTVHGTNVAIDPDGDAVITWIEWDEDVAVRPMMRRYSSSGSLAPAVVLASTPAHAETPAVAYDREGDAVLAWANDNVVQARTLSADGTLGELRTVSAPLSPIDRHFTAKVTVDRDGDALVTWRHWTAADQSDQIWGRWLSREGTVGEVRQLTPSAHTDPVNYSVAGDLDGDMLLTWDLFGTGHLYSVTISRTKAVGEPVLLSSFGRMHSVRLDDDGDGIVVWQGQGIDGSVSSIAARRVNQSGTFGATEVVVPNGTTPTVAVTPGGRAAVAWQRRFQVDLQVQASVDPYVTGQTTRS</sequence>
<accession>A0A1C5IZ64</accession>
<dbReference type="PROSITE" id="PS51257">
    <property type="entry name" value="PROKAR_LIPOPROTEIN"/>
    <property type="match status" value="1"/>
</dbReference>
<evidence type="ECO:0000313" key="3">
    <source>
        <dbReference type="Proteomes" id="UP000199408"/>
    </source>
</evidence>
<evidence type="ECO:0000313" key="2">
    <source>
        <dbReference type="EMBL" id="SCG63513.1"/>
    </source>
</evidence>
<name>A0A1C5IZ64_9ACTN</name>